<name>A0A5C6XDH0_9DELT</name>
<sequence>MAQISRTTAQKSAISRTIGSTVEVNHEEVGARLDRLLFPDGVPADLTMAKVVKAVGDVTRRNAAAFEGAERFLATERSEDRRLREARDAGFVALRQVLIKARGAIVNYWGEYAAQDVGFVGTTPETAELLLSYARNVREKLGRGFDDYEVDMPSDLDLGRPDPANLAAAIEARAAALEQAVNAYGVEERETQGALRERDKAEAQWSTHYSPVASIIEGFFRLAEMPELAERVRPTARRRAGLVEEADLGELEESGEPRDEADVVV</sequence>
<dbReference type="RefSeq" id="WP_146982603.1">
    <property type="nucleotide sequence ID" value="NZ_VOSM01000010.1"/>
</dbReference>
<keyword evidence="3" id="KW-1185">Reference proteome</keyword>
<organism evidence="2 3">
    <name type="scientific">Lujinxingia vulgaris</name>
    <dbReference type="NCBI Taxonomy" id="2600176"/>
    <lineage>
        <taxon>Bacteria</taxon>
        <taxon>Deltaproteobacteria</taxon>
        <taxon>Bradymonadales</taxon>
        <taxon>Lujinxingiaceae</taxon>
        <taxon>Lujinxingia</taxon>
    </lineage>
</organism>
<dbReference type="EMBL" id="VOSM01000010">
    <property type="protein sequence ID" value="TXD35140.1"/>
    <property type="molecule type" value="Genomic_DNA"/>
</dbReference>
<proteinExistence type="predicted"/>
<dbReference type="AlphaFoldDB" id="A0A5C6XDH0"/>
<evidence type="ECO:0000256" key="1">
    <source>
        <dbReference type="SAM" id="MobiDB-lite"/>
    </source>
</evidence>
<feature type="compositionally biased region" description="Basic and acidic residues" evidence="1">
    <location>
        <begin position="255"/>
        <end position="265"/>
    </location>
</feature>
<reference evidence="2 3" key="1">
    <citation type="submission" date="2019-08" db="EMBL/GenBank/DDBJ databases">
        <title>Bradymonadales sp. TMQ4.</title>
        <authorList>
            <person name="Liang Q."/>
        </authorList>
    </citation>
    <scope>NUCLEOTIDE SEQUENCE [LARGE SCALE GENOMIC DNA]</scope>
    <source>
        <strain evidence="2 3">TMQ4</strain>
    </source>
</reference>
<feature type="region of interest" description="Disordered" evidence="1">
    <location>
        <begin position="239"/>
        <end position="265"/>
    </location>
</feature>
<evidence type="ECO:0000313" key="2">
    <source>
        <dbReference type="EMBL" id="TXD35140.1"/>
    </source>
</evidence>
<feature type="compositionally biased region" description="Acidic residues" evidence="1">
    <location>
        <begin position="244"/>
        <end position="254"/>
    </location>
</feature>
<dbReference type="Proteomes" id="UP000321412">
    <property type="component" value="Unassembled WGS sequence"/>
</dbReference>
<protein>
    <submittedName>
        <fullName evidence="2">Uncharacterized protein</fullName>
    </submittedName>
</protein>
<accession>A0A5C6XDH0</accession>
<dbReference type="OrthoDB" id="5517340at2"/>
<evidence type="ECO:0000313" key="3">
    <source>
        <dbReference type="Proteomes" id="UP000321412"/>
    </source>
</evidence>
<gene>
    <name evidence="2" type="ORF">FRC98_16855</name>
</gene>
<comment type="caution">
    <text evidence="2">The sequence shown here is derived from an EMBL/GenBank/DDBJ whole genome shotgun (WGS) entry which is preliminary data.</text>
</comment>